<feature type="compositionally biased region" description="Acidic residues" evidence="1">
    <location>
        <begin position="95"/>
        <end position="104"/>
    </location>
</feature>
<evidence type="ECO:0000256" key="1">
    <source>
        <dbReference type="SAM" id="MobiDB-lite"/>
    </source>
</evidence>
<feature type="region of interest" description="Disordered" evidence="1">
    <location>
        <begin position="1"/>
        <end position="275"/>
    </location>
</feature>
<dbReference type="PANTHER" id="PTHR14689:SF0">
    <property type="entry name" value="COILED-COIL DOMAIN-CONTAINING PROTEIN 82"/>
    <property type="match status" value="1"/>
</dbReference>
<accession>A0A3S4BL05</accession>
<dbReference type="PANTHER" id="PTHR14689">
    <property type="entry name" value="PHORBOL-ESTER_DAG-TYPE DOMAIN-CONTAINING PROTEIN"/>
    <property type="match status" value="1"/>
</dbReference>
<dbReference type="AlphaFoldDB" id="A0A3S4BL05"/>
<dbReference type="InterPro" id="IPR025451">
    <property type="entry name" value="DUF4211"/>
</dbReference>
<proteinExistence type="predicted"/>
<feature type="compositionally biased region" description="Low complexity" evidence="1">
    <location>
        <begin position="22"/>
        <end position="45"/>
    </location>
</feature>
<name>A0A3S4BL05_9PEZI</name>
<feature type="compositionally biased region" description="Acidic residues" evidence="1">
    <location>
        <begin position="196"/>
        <end position="206"/>
    </location>
</feature>
<protein>
    <submittedName>
        <fullName evidence="3">1344f7bb-98ce-4123-b178-0c54dd85079a</fullName>
    </submittedName>
</protein>
<evidence type="ECO:0000313" key="4">
    <source>
        <dbReference type="Proteomes" id="UP000289323"/>
    </source>
</evidence>
<dbReference type="GO" id="GO:0005634">
    <property type="term" value="C:nucleus"/>
    <property type="evidence" value="ECO:0007669"/>
    <property type="project" value="TreeGrafter"/>
</dbReference>
<evidence type="ECO:0000313" key="3">
    <source>
        <dbReference type="EMBL" id="SPQ22944.1"/>
    </source>
</evidence>
<evidence type="ECO:0000259" key="2">
    <source>
        <dbReference type="Pfam" id="PF13926"/>
    </source>
</evidence>
<dbReference type="Pfam" id="PF13926">
    <property type="entry name" value="DUF4211"/>
    <property type="match status" value="1"/>
</dbReference>
<gene>
    <name evidence="3" type="ORF">TT172_LOCUS5363</name>
</gene>
<dbReference type="EMBL" id="OUUZ01000009">
    <property type="protein sequence ID" value="SPQ22944.1"/>
    <property type="molecule type" value="Genomic_DNA"/>
</dbReference>
<feature type="domain" description="DUF4211" evidence="2">
    <location>
        <begin position="268"/>
        <end position="406"/>
    </location>
</feature>
<reference evidence="3 4" key="1">
    <citation type="submission" date="2018-04" db="EMBL/GenBank/DDBJ databases">
        <authorList>
            <person name="Huttner S."/>
            <person name="Dainat J."/>
        </authorList>
    </citation>
    <scope>NUCLEOTIDE SEQUENCE [LARGE SCALE GENOMIC DNA]</scope>
</reference>
<feature type="compositionally biased region" description="Acidic residues" evidence="1">
    <location>
        <begin position="438"/>
        <end position="460"/>
    </location>
</feature>
<feature type="region of interest" description="Disordered" evidence="1">
    <location>
        <begin position="418"/>
        <end position="469"/>
    </location>
</feature>
<dbReference type="Proteomes" id="UP000289323">
    <property type="component" value="Unassembled WGS sequence"/>
</dbReference>
<feature type="compositionally biased region" description="Basic and acidic residues" evidence="1">
    <location>
        <begin position="207"/>
        <end position="218"/>
    </location>
</feature>
<organism evidence="3 4">
    <name type="scientific">Thermothielavioides terrestris</name>
    <dbReference type="NCBI Taxonomy" id="2587410"/>
    <lineage>
        <taxon>Eukaryota</taxon>
        <taxon>Fungi</taxon>
        <taxon>Dikarya</taxon>
        <taxon>Ascomycota</taxon>
        <taxon>Pezizomycotina</taxon>
        <taxon>Sordariomycetes</taxon>
        <taxon>Sordariomycetidae</taxon>
        <taxon>Sordariales</taxon>
        <taxon>Chaetomiaceae</taxon>
        <taxon>Thermothielavioides</taxon>
    </lineage>
</organism>
<feature type="compositionally biased region" description="Basic residues" evidence="1">
    <location>
        <begin position="132"/>
        <end position="141"/>
    </location>
</feature>
<sequence>MSGTRKKKQQTLEATLGRQPLKAATKTAKATSKGASKGTSKGASKPKPLPPPSEFLISPQVLDPDDLFGPDSSSEESAKETEMPAPVELPTTGSSDDDEDEDDEPRATPARRRKRPVVVVDSDEDEDDHEQPKRRRLCRGRRTPDSAGKVKRDAPEDEDEDPVPSSTRTRRSTRRPLTKKEKARELLRRKRAGEVINEEEESTSEEEPARPMYDKDPELPALSEFEDDEEGVLEQITGSQEAAKKQLKDKRKKREAGDEDDSHDSIESFIEDDGDGPLGIPDDLLDSIPIELRLDLQKSLKGHFRDAIEWLVQFRVNPEFEEREHAVYRVAWRKLDDEVRGFAQSKFSSAAWKSDFLLALRARPEYHVRDGRTTAGLGGYEDCAACGRKGHPATFTITFAGSPYFNDAGRLDRLLKPVREPGSHSESDSHSDSHSDSDSESDSESDSDSSSDSEEEEDENGNTIPKPDKEWAVGAVCKSNAETAHALLHWKHMLLDEVDMRLHQDGYMSPSKVEEREHMSPQERHQLVDDIMKSWVDSKVFRKLYLGFKKMLDEARHKSTDGKSRTAKWK</sequence>
<feature type="compositionally biased region" description="Basic residues" evidence="1">
    <location>
        <begin position="168"/>
        <end position="177"/>
    </location>
</feature>
<feature type="compositionally biased region" description="Basic and acidic residues" evidence="1">
    <location>
        <begin position="418"/>
        <end position="437"/>
    </location>
</feature>
<feature type="compositionally biased region" description="Basic residues" evidence="1">
    <location>
        <begin position="245"/>
        <end position="254"/>
    </location>
</feature>
<feature type="compositionally biased region" description="Basic and acidic residues" evidence="1">
    <location>
        <begin position="142"/>
        <end position="154"/>
    </location>
</feature>